<reference evidence="2" key="1">
    <citation type="submission" date="2022-11" db="UniProtKB">
        <authorList>
            <consortium name="WormBaseParasite"/>
        </authorList>
    </citation>
    <scope>IDENTIFICATION</scope>
</reference>
<dbReference type="Proteomes" id="UP000887569">
    <property type="component" value="Unplaced"/>
</dbReference>
<evidence type="ECO:0000313" key="2">
    <source>
        <dbReference type="WBParaSite" id="PgB28_g007_t04"/>
    </source>
</evidence>
<accession>A0A914ZVA8</accession>
<dbReference type="WBParaSite" id="PgB28_g007_t04">
    <property type="protein sequence ID" value="PgB28_g007_t04"/>
    <property type="gene ID" value="PgB28_g007"/>
</dbReference>
<name>A0A914ZVA8_PARUN</name>
<evidence type="ECO:0000313" key="1">
    <source>
        <dbReference type="Proteomes" id="UP000887569"/>
    </source>
</evidence>
<dbReference type="AlphaFoldDB" id="A0A914ZVA8"/>
<protein>
    <submittedName>
        <fullName evidence="2">RGS domain-containing protein</fullName>
    </submittedName>
</protein>
<keyword evidence="1" id="KW-1185">Reference proteome</keyword>
<sequence>CRASVLHLYRFLAKRGIPLFPTPINELAERKDRIEERAPRVRCTIEWSLTNETPS</sequence>
<organism evidence="1 2">
    <name type="scientific">Parascaris univalens</name>
    <name type="common">Nematode worm</name>
    <dbReference type="NCBI Taxonomy" id="6257"/>
    <lineage>
        <taxon>Eukaryota</taxon>
        <taxon>Metazoa</taxon>
        <taxon>Ecdysozoa</taxon>
        <taxon>Nematoda</taxon>
        <taxon>Chromadorea</taxon>
        <taxon>Rhabditida</taxon>
        <taxon>Spirurina</taxon>
        <taxon>Ascaridomorpha</taxon>
        <taxon>Ascaridoidea</taxon>
        <taxon>Ascarididae</taxon>
        <taxon>Parascaris</taxon>
    </lineage>
</organism>
<proteinExistence type="predicted"/>